<evidence type="ECO:0000256" key="1">
    <source>
        <dbReference type="ARBA" id="ARBA00005953"/>
    </source>
</evidence>
<dbReference type="RefSeq" id="WP_070353236.1">
    <property type="nucleotide sequence ID" value="NZ_CP043474.1"/>
</dbReference>
<evidence type="ECO:0000256" key="2">
    <source>
        <dbReference type="ARBA" id="ARBA00022801"/>
    </source>
</evidence>
<dbReference type="PANTHER" id="PTHR31793">
    <property type="entry name" value="4-HYDROXYBENZOYL-COA THIOESTERASE FAMILY MEMBER"/>
    <property type="match status" value="1"/>
</dbReference>
<evidence type="ECO:0000313" key="5">
    <source>
        <dbReference type="Proteomes" id="UP000178953"/>
    </source>
</evidence>
<reference evidence="4 5" key="1">
    <citation type="submission" date="2016-09" db="EMBL/GenBank/DDBJ databases">
        <title>genome sequence of Mycobacterium sp. 739 SCH.</title>
        <authorList>
            <person name="Greninger A.L."/>
            <person name="Qin X."/>
            <person name="Jerome K."/>
            <person name="Vora S."/>
            <person name="Quinn K."/>
        </authorList>
    </citation>
    <scope>NUCLEOTIDE SEQUENCE [LARGE SCALE GENOMIC DNA]</scope>
    <source>
        <strain evidence="4 5">SCH</strain>
    </source>
</reference>
<dbReference type="Pfam" id="PF03061">
    <property type="entry name" value="4HBT"/>
    <property type="match status" value="1"/>
</dbReference>
<dbReference type="InterPro" id="IPR006683">
    <property type="entry name" value="Thioestr_dom"/>
</dbReference>
<comment type="similarity">
    <text evidence="1">Belongs to the 4-hydroxybenzoyl-CoA thioesterase family.</text>
</comment>
<dbReference type="AlphaFoldDB" id="A0A1E8Q6J4"/>
<dbReference type="SUPFAM" id="SSF54637">
    <property type="entry name" value="Thioesterase/thiol ester dehydrase-isomerase"/>
    <property type="match status" value="1"/>
</dbReference>
<dbReference type="InterPro" id="IPR029069">
    <property type="entry name" value="HotDog_dom_sf"/>
</dbReference>
<dbReference type="Proteomes" id="UP000178953">
    <property type="component" value="Unassembled WGS sequence"/>
</dbReference>
<dbReference type="PANTHER" id="PTHR31793:SF27">
    <property type="entry name" value="NOVEL THIOESTERASE SUPERFAMILY DOMAIN AND SAPOSIN A-TYPE DOMAIN CONTAINING PROTEIN (0610012H03RIK)"/>
    <property type="match status" value="1"/>
</dbReference>
<organism evidence="4 5">
    <name type="scientific">Mycolicibacterium grossiae</name>
    <dbReference type="NCBI Taxonomy" id="1552759"/>
    <lineage>
        <taxon>Bacteria</taxon>
        <taxon>Bacillati</taxon>
        <taxon>Actinomycetota</taxon>
        <taxon>Actinomycetes</taxon>
        <taxon>Mycobacteriales</taxon>
        <taxon>Mycobacteriaceae</taxon>
        <taxon>Mycolicibacterium</taxon>
    </lineage>
</organism>
<dbReference type="GO" id="GO:0047617">
    <property type="term" value="F:fatty acyl-CoA hydrolase activity"/>
    <property type="evidence" value="ECO:0007669"/>
    <property type="project" value="TreeGrafter"/>
</dbReference>
<evidence type="ECO:0000313" key="4">
    <source>
        <dbReference type="EMBL" id="OFJ53690.1"/>
    </source>
</evidence>
<dbReference type="Gene3D" id="3.10.129.10">
    <property type="entry name" value="Hotdog Thioesterase"/>
    <property type="match status" value="1"/>
</dbReference>
<sequence>MPFALPVVPRYMEVDQQGVVFNGHYLTWFDEAATALFDHLGVSFPDLAADGYDMQVVHADVDYLAPVRWRDAVRIPVQCSRIGTTSFTLGFEVWRRGSGDDTERLAVRGANVYVVVSNRDWTKRAIPEVLASALRAAAASTTSVAPQGVRTDGTLTP</sequence>
<protein>
    <submittedName>
        <fullName evidence="4">4-hydroxybenzoyl-CoA thioesterase</fullName>
    </submittedName>
</protein>
<evidence type="ECO:0000259" key="3">
    <source>
        <dbReference type="Pfam" id="PF03061"/>
    </source>
</evidence>
<comment type="caution">
    <text evidence="4">The sequence shown here is derived from an EMBL/GenBank/DDBJ whole genome shotgun (WGS) entry which is preliminary data.</text>
</comment>
<proteinExistence type="inferred from homology"/>
<dbReference type="EMBL" id="MCHX01000022">
    <property type="protein sequence ID" value="OFJ53690.1"/>
    <property type="molecule type" value="Genomic_DNA"/>
</dbReference>
<dbReference type="OrthoDB" id="9799036at2"/>
<accession>A0A1E8Q6J4</accession>
<keyword evidence="2" id="KW-0378">Hydrolase</keyword>
<dbReference type="CDD" id="cd00586">
    <property type="entry name" value="4HBT"/>
    <property type="match status" value="1"/>
</dbReference>
<dbReference type="InterPro" id="IPR050563">
    <property type="entry name" value="4-hydroxybenzoyl-CoA_TE"/>
</dbReference>
<feature type="domain" description="Thioesterase" evidence="3">
    <location>
        <begin position="17"/>
        <end position="97"/>
    </location>
</feature>
<keyword evidence="5" id="KW-1185">Reference proteome</keyword>
<gene>
    <name evidence="4" type="ORF">BEL07_11475</name>
</gene>
<name>A0A1E8Q6J4_9MYCO</name>